<comment type="caution">
    <text evidence="1">The sequence shown here is derived from an EMBL/GenBank/DDBJ whole genome shotgun (WGS) entry which is preliminary data.</text>
</comment>
<reference evidence="2" key="1">
    <citation type="journal article" date="2019" name="Int. J. Syst. Evol. Microbiol.">
        <title>The Global Catalogue of Microorganisms (GCM) 10K type strain sequencing project: providing services to taxonomists for standard genome sequencing and annotation.</title>
        <authorList>
            <consortium name="The Broad Institute Genomics Platform"/>
            <consortium name="The Broad Institute Genome Sequencing Center for Infectious Disease"/>
            <person name="Wu L."/>
            <person name="Ma J."/>
        </authorList>
    </citation>
    <scope>NUCLEOTIDE SEQUENCE [LARGE SCALE GENOMIC DNA]</scope>
    <source>
        <strain evidence="2">CGMCC 1.12286</strain>
    </source>
</reference>
<dbReference type="EMBL" id="JBHUCX010000092">
    <property type="protein sequence ID" value="MFD1677252.1"/>
    <property type="molecule type" value="Genomic_DNA"/>
</dbReference>
<evidence type="ECO:0000313" key="2">
    <source>
        <dbReference type="Proteomes" id="UP001597079"/>
    </source>
</evidence>
<dbReference type="RefSeq" id="WP_377945163.1">
    <property type="nucleotide sequence ID" value="NZ_JBHUCX010000092.1"/>
</dbReference>
<organism evidence="1 2">
    <name type="scientific">Alicyclobacillus fodiniaquatilis</name>
    <dbReference type="NCBI Taxonomy" id="1661150"/>
    <lineage>
        <taxon>Bacteria</taxon>
        <taxon>Bacillati</taxon>
        <taxon>Bacillota</taxon>
        <taxon>Bacilli</taxon>
        <taxon>Bacillales</taxon>
        <taxon>Alicyclobacillaceae</taxon>
        <taxon>Alicyclobacillus</taxon>
    </lineage>
</organism>
<gene>
    <name evidence="1" type="ORF">ACFSB2_21505</name>
</gene>
<keyword evidence="2" id="KW-1185">Reference proteome</keyword>
<feature type="non-terminal residue" evidence="1">
    <location>
        <position position="66"/>
    </location>
</feature>
<accession>A0ABW4JLD9</accession>
<proteinExistence type="predicted"/>
<dbReference type="Proteomes" id="UP001597079">
    <property type="component" value="Unassembled WGS sequence"/>
</dbReference>
<name>A0ABW4JLD9_9BACL</name>
<sequence length="66" mass="7734">MQQEHNDAQIFSELKPSFKPELSTTSYFLYQDTGLYKFLQTKFWAVPGKYPKKDRPDAGSVFFTCM</sequence>
<protein>
    <submittedName>
        <fullName evidence="1">Uncharacterized protein</fullName>
    </submittedName>
</protein>
<evidence type="ECO:0000313" key="1">
    <source>
        <dbReference type="EMBL" id="MFD1677252.1"/>
    </source>
</evidence>